<protein>
    <submittedName>
        <fullName evidence="3">9057_t:CDS:1</fullName>
    </submittedName>
</protein>
<dbReference type="InterPro" id="IPR002110">
    <property type="entry name" value="Ankyrin_rpt"/>
</dbReference>
<reference evidence="3" key="1">
    <citation type="submission" date="2021-06" db="EMBL/GenBank/DDBJ databases">
        <authorList>
            <person name="Kallberg Y."/>
            <person name="Tangrot J."/>
            <person name="Rosling A."/>
        </authorList>
    </citation>
    <scope>NUCLEOTIDE SEQUENCE</scope>
    <source>
        <strain evidence="3">MA453B</strain>
    </source>
</reference>
<dbReference type="PANTHER" id="PTHR24198:SF165">
    <property type="entry name" value="ANKYRIN REPEAT-CONTAINING PROTEIN-RELATED"/>
    <property type="match status" value="1"/>
</dbReference>
<dbReference type="OrthoDB" id="2411566at2759"/>
<dbReference type="InterPro" id="IPR036770">
    <property type="entry name" value="Ankyrin_rpt-contain_sf"/>
</dbReference>
<keyword evidence="2" id="KW-0040">ANK repeat</keyword>
<dbReference type="AlphaFoldDB" id="A0A9N9J1J1"/>
<dbReference type="PANTHER" id="PTHR24198">
    <property type="entry name" value="ANKYRIN REPEAT AND PROTEIN KINASE DOMAIN-CONTAINING PROTEIN"/>
    <property type="match status" value="1"/>
</dbReference>
<evidence type="ECO:0000313" key="4">
    <source>
        <dbReference type="Proteomes" id="UP000789405"/>
    </source>
</evidence>
<organism evidence="3 4">
    <name type="scientific">Dentiscutata erythropus</name>
    <dbReference type="NCBI Taxonomy" id="1348616"/>
    <lineage>
        <taxon>Eukaryota</taxon>
        <taxon>Fungi</taxon>
        <taxon>Fungi incertae sedis</taxon>
        <taxon>Mucoromycota</taxon>
        <taxon>Glomeromycotina</taxon>
        <taxon>Glomeromycetes</taxon>
        <taxon>Diversisporales</taxon>
        <taxon>Gigasporaceae</taxon>
        <taxon>Dentiscutata</taxon>
    </lineage>
</organism>
<dbReference type="EMBL" id="CAJVPY010017069">
    <property type="protein sequence ID" value="CAG8760154.1"/>
    <property type="molecule type" value="Genomic_DNA"/>
</dbReference>
<evidence type="ECO:0000256" key="2">
    <source>
        <dbReference type="ARBA" id="ARBA00023043"/>
    </source>
</evidence>
<keyword evidence="1" id="KW-0677">Repeat</keyword>
<feature type="non-terminal residue" evidence="3">
    <location>
        <position position="1"/>
    </location>
</feature>
<dbReference type="Proteomes" id="UP000789405">
    <property type="component" value="Unassembled WGS sequence"/>
</dbReference>
<name>A0A9N9J1J1_9GLOM</name>
<evidence type="ECO:0000256" key="1">
    <source>
        <dbReference type="ARBA" id="ARBA00022737"/>
    </source>
</evidence>
<comment type="caution">
    <text evidence="3">The sequence shown here is derived from an EMBL/GenBank/DDBJ whole genome shotgun (WGS) entry which is preliminary data.</text>
</comment>
<dbReference type="Pfam" id="PF12796">
    <property type="entry name" value="Ank_2"/>
    <property type="match status" value="1"/>
</dbReference>
<feature type="non-terminal residue" evidence="3">
    <location>
        <position position="914"/>
    </location>
</feature>
<accession>A0A9N9J1J1</accession>
<gene>
    <name evidence="3" type="ORF">DERYTH_LOCUS17743</name>
</gene>
<proteinExistence type="predicted"/>
<dbReference type="Gene3D" id="1.25.40.20">
    <property type="entry name" value="Ankyrin repeat-containing domain"/>
    <property type="match status" value="4"/>
</dbReference>
<evidence type="ECO:0000313" key="3">
    <source>
        <dbReference type="EMBL" id="CAG8760154.1"/>
    </source>
</evidence>
<sequence>CGDAKGLKLHVKSIGLRHYKSPLDTFKYFPCYDFTLFYCNPTAIISIFEVFKSIGLDFVENFLSIHYILQSKYNELTIPESLVEFEKILEWLIQNNYDIDVKDKLHNHSLYYLLNETRLTIYYPEIILIFLRNGLNPNISLSPDITNLLFYVISRNFPVNFLELILMYRIDLTSKNAERLDFLGYIIKLDKLEMLRWVLCNVPEFKEKQTKVFREFNALQYAMYLNDIEAIKCILECAPVYRDAMIKNDKGLNSLGQFIQFNDLESLRWVLCNIDEFGDKIVEVCEGWNALQYSMNIDNLEAVKCILENAPIYQNPNIKNEIGLNVLGYVIHLNDLKALQWILEFIPEFTSNIIDVCEGWNALQFAMEINNIDAIKCLLEKNASVYRDISIKNSKGFNVLGQMICDSQVEALEWILENITEFEDGIINIFENQYALEYAIINKKWEEMKYILKKAPANKYIPIKNDKGFNFLGQIIFNNHLEILKWILDNIPEFKNNVVEVCDEWNALQFAMNLNHFEAVKCLLEKTSVYRSITIKDIFGLNVICHFIQFNNLEMLQWILNNVPEFTNNTTEKWNSLQFSMDINNPEAVQCLLEKVPLYKDNIIIKDSGGLNILGYAIYNNQLNLLEWILDYIPKFKNEIIKVHEDRNALEAAMDVNNPLVIKCLLEKAHVYQDKNIKNSSERNILGHVIYHNQLELLEWMLKNTPKFGNNIVNVWKNYNALQFAMCQFNTEAIECLLYNTQEYRDVSIRYEGRNVLGHTIYHNQLEALQRILENIPEFKNNIVDVYGGYNALQFAMYQDNMEAAICILDKAHLYRDATIKINEEKIEGLNILGYAIRYNQLEALEWILKNIPQFRNEIIDVCESKNALKYAKCRNNAKAIKCLIENSQTYRDLAIRDEELNIFEWAYKNKRHE</sequence>
<keyword evidence="4" id="KW-1185">Reference proteome</keyword>
<dbReference type="SUPFAM" id="SSF48403">
    <property type="entry name" value="Ankyrin repeat"/>
    <property type="match status" value="3"/>
</dbReference>
<dbReference type="SMART" id="SM00248">
    <property type="entry name" value="ANK"/>
    <property type="match status" value="17"/>
</dbReference>